<dbReference type="Gene3D" id="3.30.479.30">
    <property type="entry name" value="Band 7 domain"/>
    <property type="match status" value="1"/>
</dbReference>
<dbReference type="GO" id="GO:0008233">
    <property type="term" value="F:peptidase activity"/>
    <property type="evidence" value="ECO:0007669"/>
    <property type="project" value="UniProtKB-KW"/>
</dbReference>
<dbReference type="SMART" id="SM00244">
    <property type="entry name" value="PHB"/>
    <property type="match status" value="1"/>
</dbReference>
<dbReference type="CDD" id="cd03405">
    <property type="entry name" value="SPFH_HflC"/>
    <property type="match status" value="1"/>
</dbReference>
<evidence type="ECO:0000256" key="4">
    <source>
        <dbReference type="ARBA" id="ARBA00022989"/>
    </source>
</evidence>
<dbReference type="PANTHER" id="PTHR42911:SF1">
    <property type="entry name" value="MODULATOR OF FTSH PROTEASE HFLC"/>
    <property type="match status" value="1"/>
</dbReference>
<keyword evidence="9" id="KW-1185">Reference proteome</keyword>
<dbReference type="FunCoup" id="A0A7X0JQY4">
    <property type="interactions" value="153"/>
</dbReference>
<evidence type="ECO:0000256" key="6">
    <source>
        <dbReference type="PIRNR" id="PIRNR005651"/>
    </source>
</evidence>
<dbReference type="NCBIfam" id="TIGR01932">
    <property type="entry name" value="hflC"/>
    <property type="match status" value="1"/>
</dbReference>
<comment type="similarity">
    <text evidence="2 6">Belongs to the band 7/mec-2 family. HflC subfamily.</text>
</comment>
<keyword evidence="8" id="KW-0645">Protease</keyword>
<dbReference type="InterPro" id="IPR036013">
    <property type="entry name" value="Band_7/SPFH_dom_sf"/>
</dbReference>
<keyword evidence="5" id="KW-0472">Membrane</keyword>
<dbReference type="AlphaFoldDB" id="A0A7X0JQY4"/>
<dbReference type="PANTHER" id="PTHR42911">
    <property type="entry name" value="MODULATOR OF FTSH PROTEASE HFLC"/>
    <property type="match status" value="1"/>
</dbReference>
<organism evidence="8 9">
    <name type="scientific">Pseudoteredinibacter isoporae</name>
    <dbReference type="NCBI Taxonomy" id="570281"/>
    <lineage>
        <taxon>Bacteria</taxon>
        <taxon>Pseudomonadati</taxon>
        <taxon>Pseudomonadota</taxon>
        <taxon>Gammaproteobacteria</taxon>
        <taxon>Cellvibrionales</taxon>
        <taxon>Cellvibrionaceae</taxon>
        <taxon>Pseudoteredinibacter</taxon>
    </lineage>
</organism>
<keyword evidence="3" id="KW-0812">Transmembrane</keyword>
<dbReference type="Pfam" id="PF01145">
    <property type="entry name" value="Band_7"/>
    <property type="match status" value="1"/>
</dbReference>
<comment type="subcellular location">
    <subcellularLocation>
        <location evidence="1">Membrane</location>
        <topology evidence="1">Single-pass membrane protein</topology>
    </subcellularLocation>
</comment>
<keyword evidence="8" id="KW-0378">Hydrolase</keyword>
<dbReference type="Proteomes" id="UP000528457">
    <property type="component" value="Unassembled WGS sequence"/>
</dbReference>
<dbReference type="GO" id="GO:0006508">
    <property type="term" value="P:proteolysis"/>
    <property type="evidence" value="ECO:0007669"/>
    <property type="project" value="UniProtKB-KW"/>
</dbReference>
<protein>
    <recommendedName>
        <fullName evidence="6">Protein HflC</fullName>
    </recommendedName>
</protein>
<name>A0A7X0JQY4_9GAMM</name>
<dbReference type="InParanoid" id="A0A7X0JQY4"/>
<evidence type="ECO:0000256" key="3">
    <source>
        <dbReference type="ARBA" id="ARBA00022692"/>
    </source>
</evidence>
<gene>
    <name evidence="8" type="ORF">HNR48_000956</name>
</gene>
<evidence type="ECO:0000313" key="8">
    <source>
        <dbReference type="EMBL" id="MBB6520678.1"/>
    </source>
</evidence>
<dbReference type="RefSeq" id="WP_166850547.1">
    <property type="nucleotide sequence ID" value="NZ_JAAONY010000001.1"/>
</dbReference>
<evidence type="ECO:0000256" key="1">
    <source>
        <dbReference type="ARBA" id="ARBA00004167"/>
    </source>
</evidence>
<feature type="domain" description="Band 7" evidence="7">
    <location>
        <begin position="21"/>
        <end position="185"/>
    </location>
</feature>
<dbReference type="GO" id="GO:0016020">
    <property type="term" value="C:membrane"/>
    <property type="evidence" value="ECO:0007669"/>
    <property type="project" value="UniProtKB-SubCell"/>
</dbReference>
<evidence type="ECO:0000256" key="2">
    <source>
        <dbReference type="ARBA" id="ARBA00007862"/>
    </source>
</evidence>
<dbReference type="InterPro" id="IPR010200">
    <property type="entry name" value="HflC"/>
</dbReference>
<reference evidence="8 9" key="1">
    <citation type="submission" date="2020-08" db="EMBL/GenBank/DDBJ databases">
        <title>Genomic Encyclopedia of Type Strains, Phase IV (KMG-IV): sequencing the most valuable type-strain genomes for metagenomic binning, comparative biology and taxonomic classification.</title>
        <authorList>
            <person name="Goeker M."/>
        </authorList>
    </citation>
    <scope>NUCLEOTIDE SEQUENCE [LARGE SCALE GENOMIC DNA]</scope>
    <source>
        <strain evidence="8 9">DSM 22368</strain>
    </source>
</reference>
<dbReference type="InterPro" id="IPR001107">
    <property type="entry name" value="Band_7"/>
</dbReference>
<comment type="function">
    <text evidence="6">HflC and HflK could regulate a protease.</text>
</comment>
<evidence type="ECO:0000256" key="5">
    <source>
        <dbReference type="ARBA" id="ARBA00023136"/>
    </source>
</evidence>
<evidence type="ECO:0000259" key="7">
    <source>
        <dbReference type="SMART" id="SM00244"/>
    </source>
</evidence>
<proteinExistence type="inferred from homology"/>
<evidence type="ECO:0000313" key="9">
    <source>
        <dbReference type="Proteomes" id="UP000528457"/>
    </source>
</evidence>
<accession>A0A7X0JQY4</accession>
<dbReference type="PIRSF" id="PIRSF005651">
    <property type="entry name" value="HflC"/>
    <property type="match status" value="1"/>
</dbReference>
<dbReference type="SUPFAM" id="SSF117892">
    <property type="entry name" value="Band 7/SPFH domain"/>
    <property type="match status" value="1"/>
</dbReference>
<dbReference type="EMBL" id="JACHHT010000001">
    <property type="protein sequence ID" value="MBB6520678.1"/>
    <property type="molecule type" value="Genomic_DNA"/>
</dbReference>
<sequence>MNTKTLFGLLLMGVLLLVASSSLYIINETERAVMLRFGAIEKDDLKPGLGFKIPFVNNVRRFDGRVLTLDSPPERIFTIEKKALMVDSFAKWRITDVGVYYQATSGEERTAVRLLSQRVNEGLRNQFGGRSLQEVVSGERDELMADLTRSLTEITKKEIGVELVDVRVKKIDLPDDVSGSVYDRMTSEREKEARDYRAKGREQAEVIRADADRQKAVLEAEAYRESELIRGDGDAEAAAIYADAYSRDPEFYSFVRSLNAYKNSFKGREDMLLVDPKSDFFRYLNDSKGKSDK</sequence>
<keyword evidence="4" id="KW-1133">Transmembrane helix</keyword>
<comment type="caution">
    <text evidence="8">The sequence shown here is derived from an EMBL/GenBank/DDBJ whole genome shotgun (WGS) entry which is preliminary data.</text>
</comment>